<evidence type="ECO:0000256" key="5">
    <source>
        <dbReference type="ARBA" id="ARBA00023289"/>
    </source>
</evidence>
<dbReference type="InterPro" id="IPR050305">
    <property type="entry name" value="Small_GTPase_Rab"/>
</dbReference>
<dbReference type="PRINTS" id="PR00449">
    <property type="entry name" value="RASTRNSFRMNG"/>
</dbReference>
<evidence type="ECO:0000256" key="2">
    <source>
        <dbReference type="ARBA" id="ARBA00022741"/>
    </source>
</evidence>
<dbReference type="GO" id="GO:0005525">
    <property type="term" value="F:GTP binding"/>
    <property type="evidence" value="ECO:0007669"/>
    <property type="project" value="UniProtKB-KW"/>
</dbReference>
<evidence type="ECO:0000313" key="6">
    <source>
        <dbReference type="EMBL" id="CEK77922.1"/>
    </source>
</evidence>
<keyword evidence="3" id="KW-0342">GTP-binding</keyword>
<dbReference type="EMBL" id="HACG01031059">
    <property type="protein sequence ID" value="CEK77924.1"/>
    <property type="molecule type" value="Transcribed_RNA"/>
</dbReference>
<dbReference type="NCBIfam" id="TIGR00231">
    <property type="entry name" value="small_GTP"/>
    <property type="match status" value="1"/>
</dbReference>
<evidence type="ECO:0000256" key="1">
    <source>
        <dbReference type="ARBA" id="ARBA00006270"/>
    </source>
</evidence>
<dbReference type="Gene3D" id="3.40.50.300">
    <property type="entry name" value="P-loop containing nucleotide triphosphate hydrolases"/>
    <property type="match status" value="1"/>
</dbReference>
<dbReference type="EMBL" id="HACG01031060">
    <property type="protein sequence ID" value="CEK77925.1"/>
    <property type="molecule type" value="Transcribed_RNA"/>
</dbReference>
<dbReference type="EMBL" id="HACG01031058">
    <property type="protein sequence ID" value="CEK77923.1"/>
    <property type="molecule type" value="Transcribed_RNA"/>
</dbReference>
<gene>
    <name evidence="8" type="primary">ORF107350</name>
    <name evidence="6" type="synonym">ORF107344</name>
    <name evidence="7" type="synonym">ORF107347</name>
    <name evidence="9" type="synonym">ORF107354</name>
    <name evidence="10" type="synonym">ORF107357</name>
</gene>
<evidence type="ECO:0008006" key="11">
    <source>
        <dbReference type="Google" id="ProtNLM"/>
    </source>
</evidence>
<dbReference type="SUPFAM" id="SSF52540">
    <property type="entry name" value="P-loop containing nucleoside triphosphate hydrolases"/>
    <property type="match status" value="1"/>
</dbReference>
<organism evidence="8">
    <name type="scientific">Arion vulgaris</name>
    <dbReference type="NCBI Taxonomy" id="1028688"/>
    <lineage>
        <taxon>Eukaryota</taxon>
        <taxon>Metazoa</taxon>
        <taxon>Spiralia</taxon>
        <taxon>Lophotrochozoa</taxon>
        <taxon>Mollusca</taxon>
        <taxon>Gastropoda</taxon>
        <taxon>Heterobranchia</taxon>
        <taxon>Euthyneura</taxon>
        <taxon>Panpulmonata</taxon>
        <taxon>Eupulmonata</taxon>
        <taxon>Stylommatophora</taxon>
        <taxon>Helicina</taxon>
        <taxon>Arionoidea</taxon>
        <taxon>Arionidae</taxon>
        <taxon>Arion</taxon>
    </lineage>
</organism>
<dbReference type="Pfam" id="PF00071">
    <property type="entry name" value="Ras"/>
    <property type="match status" value="1"/>
</dbReference>
<evidence type="ECO:0000313" key="10">
    <source>
        <dbReference type="EMBL" id="CEK77926.1"/>
    </source>
</evidence>
<dbReference type="InterPro" id="IPR001806">
    <property type="entry name" value="Small_GTPase"/>
</dbReference>
<evidence type="ECO:0000256" key="3">
    <source>
        <dbReference type="ARBA" id="ARBA00023134"/>
    </source>
</evidence>
<evidence type="ECO:0000313" key="9">
    <source>
        <dbReference type="EMBL" id="CEK77925.1"/>
    </source>
</evidence>
<reference evidence="8" key="1">
    <citation type="submission" date="2014-12" db="EMBL/GenBank/DDBJ databases">
        <title>Insight into the proteome of Arion vulgaris.</title>
        <authorList>
            <person name="Aradska J."/>
            <person name="Bulat T."/>
            <person name="Smidak R."/>
            <person name="Sarate P."/>
            <person name="Gangsoo J."/>
            <person name="Sialana F."/>
            <person name="Bilban M."/>
            <person name="Lubec G."/>
        </authorList>
    </citation>
    <scope>NUCLEOTIDE SEQUENCE</scope>
    <source>
        <tissue evidence="8">Skin</tissue>
    </source>
</reference>
<accession>A0A0B7AAB9</accession>
<evidence type="ECO:0000313" key="8">
    <source>
        <dbReference type="EMBL" id="CEK77924.1"/>
    </source>
</evidence>
<evidence type="ECO:0000313" key="7">
    <source>
        <dbReference type="EMBL" id="CEK77923.1"/>
    </source>
</evidence>
<dbReference type="FunFam" id="3.40.50.300:FF:001447">
    <property type="entry name" value="Ras-related protein Rab-1B"/>
    <property type="match status" value="1"/>
</dbReference>
<dbReference type="EMBL" id="HACG01031061">
    <property type="protein sequence ID" value="CEK77926.1"/>
    <property type="molecule type" value="Transcribed_RNA"/>
</dbReference>
<comment type="similarity">
    <text evidence="1">Belongs to the small GTPase superfamily. Rab family.</text>
</comment>
<dbReference type="EMBL" id="HACG01031057">
    <property type="protein sequence ID" value="CEK77922.1"/>
    <property type="molecule type" value="Transcribed_RNA"/>
</dbReference>
<protein>
    <recommendedName>
        <fullName evidence="11">SOCS box domain-containing protein</fullName>
    </recommendedName>
</protein>
<dbReference type="GO" id="GO:0003924">
    <property type="term" value="F:GTPase activity"/>
    <property type="evidence" value="ECO:0007669"/>
    <property type="project" value="InterPro"/>
</dbReference>
<dbReference type="InterPro" id="IPR027417">
    <property type="entry name" value="P-loop_NTPase"/>
</dbReference>
<dbReference type="PANTHER" id="PTHR47980">
    <property type="entry name" value="LD44762P"/>
    <property type="match status" value="1"/>
</dbReference>
<dbReference type="PROSITE" id="PS51421">
    <property type="entry name" value="RAS"/>
    <property type="match status" value="1"/>
</dbReference>
<name>A0A0B7AAB9_9EUPU</name>
<sequence>MSNGTRTRFDYTVKIILLGDHNVGKSSFLADLASLRDSSDSDCQCIDYRPNGHVDLDIWKRGKRVLTKIVDTGGQERFRSITASFYRGAQGCLLLFDAEKPDTFEHVHNWYNDLEMYTNKQPLSTILVGINSQSNQRQIPPEQAERLATQLEMQFHELNLGKNSNSVEIVNALLDRLIIHAARLPSLTIDIMPYHIRQHFADMGLDTGIGDSPERSKFKCSC</sequence>
<evidence type="ECO:0000256" key="4">
    <source>
        <dbReference type="ARBA" id="ARBA00023288"/>
    </source>
</evidence>
<proteinExistence type="inferred from homology"/>
<dbReference type="CDD" id="cd00154">
    <property type="entry name" value="Rab"/>
    <property type="match status" value="1"/>
</dbReference>
<dbReference type="InterPro" id="IPR005225">
    <property type="entry name" value="Small_GTP-bd"/>
</dbReference>
<dbReference type="SMART" id="SM00173">
    <property type="entry name" value="RAS"/>
    <property type="match status" value="1"/>
</dbReference>
<keyword evidence="4" id="KW-0449">Lipoprotein</keyword>
<dbReference type="PROSITE" id="PS51419">
    <property type="entry name" value="RAB"/>
    <property type="match status" value="1"/>
</dbReference>
<keyword evidence="2" id="KW-0547">Nucleotide-binding</keyword>
<dbReference type="SMART" id="SM00175">
    <property type="entry name" value="RAB"/>
    <property type="match status" value="1"/>
</dbReference>
<keyword evidence="5" id="KW-0636">Prenylation</keyword>
<dbReference type="AlphaFoldDB" id="A0A0B7AAB9"/>